<protein>
    <recommendedName>
        <fullName evidence="3">Lipocalin-like domain-containing protein</fullName>
    </recommendedName>
</protein>
<dbReference type="EMBL" id="JAFMPT010000058">
    <property type="protein sequence ID" value="MCC1485673.1"/>
    <property type="molecule type" value="Genomic_DNA"/>
</dbReference>
<evidence type="ECO:0008006" key="3">
    <source>
        <dbReference type="Google" id="ProtNLM"/>
    </source>
</evidence>
<organism evidence="1 2">
    <name type="scientific">Winogradskyella immobilis</name>
    <dbReference type="NCBI Taxonomy" id="2816852"/>
    <lineage>
        <taxon>Bacteria</taxon>
        <taxon>Pseudomonadati</taxon>
        <taxon>Bacteroidota</taxon>
        <taxon>Flavobacteriia</taxon>
        <taxon>Flavobacteriales</taxon>
        <taxon>Flavobacteriaceae</taxon>
        <taxon>Winogradskyella</taxon>
    </lineage>
</organism>
<name>A0ABS8ER05_9FLAO</name>
<comment type="caution">
    <text evidence="1">The sequence shown here is derived from an EMBL/GenBank/DDBJ whole genome shotgun (WGS) entry which is preliminary data.</text>
</comment>
<gene>
    <name evidence="1" type="ORF">J1C55_13825</name>
</gene>
<accession>A0ABS8ER05</accession>
<evidence type="ECO:0000313" key="1">
    <source>
        <dbReference type="EMBL" id="MCC1485673.1"/>
    </source>
</evidence>
<reference evidence="2" key="1">
    <citation type="submission" date="2021-03" db="EMBL/GenBank/DDBJ databases">
        <title>Genome of Cognatishimia sp. F0-27.</title>
        <authorList>
            <person name="Ping X."/>
        </authorList>
    </citation>
    <scope>NUCLEOTIDE SEQUENCE [LARGE SCALE GENOMIC DNA]</scope>
    <source>
        <strain evidence="2">E313</strain>
    </source>
</reference>
<reference evidence="2" key="2">
    <citation type="submission" date="2023-07" db="EMBL/GenBank/DDBJ databases">
        <title>Genome of Winogradskyella sp. E313.</title>
        <authorList>
            <person name="Zhou Y."/>
        </authorList>
    </citation>
    <scope>NUCLEOTIDE SEQUENCE [LARGE SCALE GENOMIC DNA]</scope>
    <source>
        <strain evidence="2">E313</strain>
    </source>
</reference>
<dbReference type="Proteomes" id="UP000778797">
    <property type="component" value="Unassembled WGS sequence"/>
</dbReference>
<sequence length="231" mass="27536">VTTHLRKLLNIIILTLILTSCQNEKKLNGTWISSYRFSDNDTIKDYVVGNFPFNELITFDNGTFNFKEFKYDSYEIERTEQFELRGKSLVNFGDEYFVIAGNEDYDSEIIDPLTKDSIVFKNYNHNRVYKRLVDSLKNKTPEIKFTGKKFIRNFRKWTDTIQFINDSVYISNSWKFGDSDHFMWERINHNGFDILFTENYAPYILKKQIGNEIYISVFGNEKEDYILKEIE</sequence>
<keyword evidence="2" id="KW-1185">Reference proteome</keyword>
<proteinExistence type="predicted"/>
<dbReference type="RefSeq" id="WP_227478164.1">
    <property type="nucleotide sequence ID" value="NZ_JAFMPT010000058.1"/>
</dbReference>
<feature type="non-terminal residue" evidence="1">
    <location>
        <position position="1"/>
    </location>
</feature>
<evidence type="ECO:0000313" key="2">
    <source>
        <dbReference type="Proteomes" id="UP000778797"/>
    </source>
</evidence>